<protein>
    <recommendedName>
        <fullName evidence="8 16">Phosphomannomutase</fullName>
        <ecNumber evidence="7 16">5.4.2.8</ecNumber>
    </recommendedName>
</protein>
<feature type="binding site" evidence="15">
    <location>
        <position position="206"/>
    </location>
    <ligand>
        <name>Mg(2+)</name>
        <dbReference type="ChEBI" id="CHEBI:18420"/>
        <label>1</label>
    </ligand>
</feature>
<dbReference type="InterPro" id="IPR023214">
    <property type="entry name" value="HAD_sf"/>
</dbReference>
<evidence type="ECO:0000256" key="10">
    <source>
        <dbReference type="ARBA" id="ARBA00022723"/>
    </source>
</evidence>
<dbReference type="CDD" id="cd02585">
    <property type="entry name" value="HAD_PMM"/>
    <property type="match status" value="1"/>
</dbReference>
<accession>A0AAE1QN40</accession>
<keyword evidence="10 15" id="KW-0479">Metal-binding</keyword>
<dbReference type="GO" id="GO:0046872">
    <property type="term" value="F:metal ion binding"/>
    <property type="evidence" value="ECO:0007669"/>
    <property type="project" value="UniProtKB-KW"/>
</dbReference>
<feature type="binding site" evidence="14">
    <location>
        <position position="178"/>
    </location>
    <ligand>
        <name>alpha-D-mannose 1-phosphate</name>
        <dbReference type="ChEBI" id="CHEBI:58409"/>
    </ligand>
</feature>
<feature type="binding site" evidence="15">
    <location>
        <position position="12"/>
    </location>
    <ligand>
        <name>Mg(2+)</name>
        <dbReference type="ChEBI" id="CHEBI:18420"/>
        <label>1</label>
    </ligand>
</feature>
<evidence type="ECO:0000256" key="14">
    <source>
        <dbReference type="PIRSR" id="PIRSR605002-2"/>
    </source>
</evidence>
<dbReference type="PANTHER" id="PTHR10466:SF0">
    <property type="entry name" value="PHOSPHOMANNOMUTASE"/>
    <property type="match status" value="1"/>
</dbReference>
<feature type="active site" description="Proton donor/acceptor" evidence="13">
    <location>
        <position position="12"/>
    </location>
</feature>
<evidence type="ECO:0000256" key="1">
    <source>
        <dbReference type="ARBA" id="ARBA00000586"/>
    </source>
</evidence>
<dbReference type="Gene3D" id="3.40.50.1000">
    <property type="entry name" value="HAD superfamily/HAD-like"/>
    <property type="match status" value="1"/>
</dbReference>
<dbReference type="GO" id="GO:0004615">
    <property type="term" value="F:phosphomannomutase activity"/>
    <property type="evidence" value="ECO:0007669"/>
    <property type="project" value="UniProtKB-EC"/>
</dbReference>
<evidence type="ECO:0000256" key="5">
    <source>
        <dbReference type="ARBA" id="ARBA00009736"/>
    </source>
</evidence>
<feature type="binding site" evidence="15">
    <location>
        <position position="223"/>
    </location>
    <ligand>
        <name>Mg(2+)</name>
        <dbReference type="ChEBI" id="CHEBI:18420"/>
        <label>1</label>
    </ligand>
</feature>
<feature type="binding site" evidence="15">
    <location>
        <position position="218"/>
    </location>
    <ligand>
        <name>Mg(2+)</name>
        <dbReference type="ChEBI" id="CHEBI:18420"/>
        <label>1</label>
    </ligand>
</feature>
<keyword evidence="12 16" id="KW-0413">Isomerase</keyword>
<evidence type="ECO:0000313" key="18">
    <source>
        <dbReference type="Proteomes" id="UP001291623"/>
    </source>
</evidence>
<sequence length="244" mass="28254">MLSKTICLFDVDGTLTKPRLVIEQDMYETLTKLKEKVTIGLVGGSDLNKIAENPKEEVLNSFEFVFTENGLTTYIKGKMVNCESILLRLGEETCQELINFCLSYMSELKLPCKRGHFIEFRNGMINISPIGRSCSLQERREFFEYDKKHKIRETFAKVLTQRFSEKYNLKFSIGGQISIDVFPIGWDKTYCLKFLDNFDKIYFFGDRTNEGGNDYEIYSHAATNAYNVEDPKDTISYLKSIFDI</sequence>
<dbReference type="InterPro" id="IPR036412">
    <property type="entry name" value="HAD-like_sf"/>
</dbReference>
<comment type="pathway">
    <text evidence="4 16">Nucleotide-sugar biosynthesis; GDP-alpha-D-mannose biosynthesis; alpha-D-mannose 1-phosphate from D-fructose 6-phosphate: step 2/2.</text>
</comment>
<organism evidence="17 18">
    <name type="scientific">Anisodus tanguticus</name>
    <dbReference type="NCBI Taxonomy" id="243964"/>
    <lineage>
        <taxon>Eukaryota</taxon>
        <taxon>Viridiplantae</taxon>
        <taxon>Streptophyta</taxon>
        <taxon>Embryophyta</taxon>
        <taxon>Tracheophyta</taxon>
        <taxon>Spermatophyta</taxon>
        <taxon>Magnoliopsida</taxon>
        <taxon>eudicotyledons</taxon>
        <taxon>Gunneridae</taxon>
        <taxon>Pentapetalae</taxon>
        <taxon>asterids</taxon>
        <taxon>lamiids</taxon>
        <taxon>Solanales</taxon>
        <taxon>Solanaceae</taxon>
        <taxon>Solanoideae</taxon>
        <taxon>Hyoscyameae</taxon>
        <taxon>Anisodus</taxon>
    </lineage>
</organism>
<evidence type="ECO:0000256" key="16">
    <source>
        <dbReference type="RuleBase" id="RU361118"/>
    </source>
</evidence>
<comment type="function">
    <text evidence="16">Catalyzes the interconversion of mannose-6-phosphate to mannose-1-phosphate, the precursor for the synthesis of GDP-mannose. GDP-mannose is an essential sugar nucleotide for the synthesis of D-mannose-containing cell wall polysaccharides (galactomannans and glucomannans), glycolipids, glycoproteins and the antioxidant L-ascorbate.</text>
</comment>
<dbReference type="NCBIfam" id="TIGR01484">
    <property type="entry name" value="HAD-SF-IIB"/>
    <property type="match status" value="1"/>
</dbReference>
<evidence type="ECO:0000256" key="7">
    <source>
        <dbReference type="ARBA" id="ARBA00012730"/>
    </source>
</evidence>
<dbReference type="InterPro" id="IPR006379">
    <property type="entry name" value="HAD-SF_hydro_IIB"/>
</dbReference>
<dbReference type="PANTHER" id="PTHR10466">
    <property type="entry name" value="PHOSPHOMANNOMUTASE"/>
    <property type="match status" value="1"/>
</dbReference>
<dbReference type="GO" id="GO:0009298">
    <property type="term" value="P:GDP-mannose biosynthetic process"/>
    <property type="evidence" value="ECO:0007669"/>
    <property type="project" value="InterPro"/>
</dbReference>
<feature type="binding site" evidence="14">
    <location>
        <position position="180"/>
    </location>
    <ligand>
        <name>alpha-D-mannose 1-phosphate</name>
        <dbReference type="ChEBI" id="CHEBI:58409"/>
    </ligand>
</feature>
<evidence type="ECO:0000256" key="9">
    <source>
        <dbReference type="ARBA" id="ARBA00022490"/>
    </source>
</evidence>
<evidence type="ECO:0000313" key="17">
    <source>
        <dbReference type="EMBL" id="KAK4336636.1"/>
    </source>
</evidence>
<evidence type="ECO:0000256" key="8">
    <source>
        <dbReference type="ARBA" id="ARBA00021706"/>
    </source>
</evidence>
<dbReference type="AlphaFoldDB" id="A0AAE1QN40"/>
<evidence type="ECO:0000256" key="2">
    <source>
        <dbReference type="ARBA" id="ARBA00001946"/>
    </source>
</evidence>
<keyword evidence="18" id="KW-1185">Reference proteome</keyword>
<keyword evidence="11 15" id="KW-0460">Magnesium</keyword>
<evidence type="ECO:0000256" key="6">
    <source>
        <dbReference type="ARBA" id="ARBA00011738"/>
    </source>
</evidence>
<dbReference type="GO" id="GO:0006013">
    <property type="term" value="P:mannose metabolic process"/>
    <property type="evidence" value="ECO:0007669"/>
    <property type="project" value="TreeGrafter"/>
</dbReference>
<dbReference type="InterPro" id="IPR005002">
    <property type="entry name" value="PMM"/>
</dbReference>
<evidence type="ECO:0000256" key="13">
    <source>
        <dbReference type="PIRSR" id="PIRSR605002-1"/>
    </source>
</evidence>
<comment type="caution">
    <text evidence="17">The sequence shown here is derived from an EMBL/GenBank/DDBJ whole genome shotgun (WGS) entry which is preliminary data.</text>
</comment>
<feature type="binding site" evidence="14">
    <location>
        <position position="121"/>
    </location>
    <ligand>
        <name>alpha-D-mannose 1-phosphate</name>
        <dbReference type="ChEBI" id="CHEBI:58409"/>
    </ligand>
</feature>
<evidence type="ECO:0000256" key="11">
    <source>
        <dbReference type="ARBA" id="ARBA00022842"/>
    </source>
</evidence>
<comment type="subcellular location">
    <subcellularLocation>
        <location evidence="3 16">Cytoplasm</location>
    </subcellularLocation>
</comment>
<evidence type="ECO:0000256" key="4">
    <source>
        <dbReference type="ARBA" id="ARBA00004699"/>
    </source>
</evidence>
<dbReference type="EC" id="5.4.2.8" evidence="7 16"/>
<gene>
    <name evidence="17" type="ORF">RND71_043748</name>
</gene>
<comment type="subunit">
    <text evidence="6 16">Homodimer.</text>
</comment>
<name>A0AAE1QN40_9SOLA</name>
<dbReference type="InterPro" id="IPR043169">
    <property type="entry name" value="PMM_cap"/>
</dbReference>
<comment type="similarity">
    <text evidence="5 16">Belongs to the eukaryotic PMM family.</text>
</comment>
<comment type="cofactor">
    <cofactor evidence="2 15">
        <name>Mg(2+)</name>
        <dbReference type="ChEBI" id="CHEBI:18420"/>
    </cofactor>
</comment>
<feature type="binding site" evidence="14">
    <location>
        <position position="132"/>
    </location>
    <ligand>
        <name>alpha-D-mannose 1-phosphate</name>
        <dbReference type="ChEBI" id="CHEBI:58409"/>
    </ligand>
</feature>
<dbReference type="Pfam" id="PF03332">
    <property type="entry name" value="PMM"/>
    <property type="match status" value="1"/>
</dbReference>
<feature type="binding site" evidence="15">
    <location>
        <position position="10"/>
    </location>
    <ligand>
        <name>Mg(2+)</name>
        <dbReference type="ChEBI" id="CHEBI:18420"/>
        <label>1</label>
    </ligand>
</feature>
<evidence type="ECO:0000256" key="3">
    <source>
        <dbReference type="ARBA" id="ARBA00004496"/>
    </source>
</evidence>
<dbReference type="FunFam" id="3.30.1240.20:FF:000001">
    <property type="entry name" value="Phosphomannomutase"/>
    <property type="match status" value="1"/>
</dbReference>
<dbReference type="Proteomes" id="UP001291623">
    <property type="component" value="Unassembled WGS sequence"/>
</dbReference>
<feature type="active site" description="Nucleophile" evidence="13">
    <location>
        <position position="10"/>
    </location>
</feature>
<dbReference type="SUPFAM" id="SSF56784">
    <property type="entry name" value="HAD-like"/>
    <property type="match status" value="1"/>
</dbReference>
<reference evidence="17" key="1">
    <citation type="submission" date="2023-12" db="EMBL/GenBank/DDBJ databases">
        <title>Genome assembly of Anisodus tanguticus.</title>
        <authorList>
            <person name="Wang Y.-J."/>
        </authorList>
    </citation>
    <scope>NUCLEOTIDE SEQUENCE</scope>
    <source>
        <strain evidence="17">KB-2021</strain>
        <tissue evidence="17">Leaf</tissue>
    </source>
</reference>
<evidence type="ECO:0000256" key="12">
    <source>
        <dbReference type="ARBA" id="ARBA00023235"/>
    </source>
</evidence>
<comment type="catalytic activity">
    <reaction evidence="1 16">
        <text>alpha-D-mannose 1-phosphate = D-mannose 6-phosphate</text>
        <dbReference type="Rhea" id="RHEA:11140"/>
        <dbReference type="ChEBI" id="CHEBI:58409"/>
        <dbReference type="ChEBI" id="CHEBI:58735"/>
        <dbReference type="EC" id="5.4.2.8"/>
    </reaction>
</comment>
<dbReference type="Gene3D" id="3.30.1240.20">
    <property type="match status" value="1"/>
</dbReference>
<proteinExistence type="inferred from homology"/>
<dbReference type="GO" id="GO:0005829">
    <property type="term" value="C:cytosol"/>
    <property type="evidence" value="ECO:0007669"/>
    <property type="project" value="TreeGrafter"/>
</dbReference>
<dbReference type="GO" id="GO:0006487">
    <property type="term" value="P:protein N-linked glycosylation"/>
    <property type="evidence" value="ECO:0007669"/>
    <property type="project" value="TreeGrafter"/>
</dbReference>
<dbReference type="EMBL" id="JAVYJV010000110">
    <property type="protein sequence ID" value="KAK4336636.1"/>
    <property type="molecule type" value="Genomic_DNA"/>
</dbReference>
<feature type="binding site" evidence="14">
    <location>
        <position position="139"/>
    </location>
    <ligand>
        <name>alpha-D-mannose 1-phosphate</name>
        <dbReference type="ChEBI" id="CHEBI:58409"/>
    </ligand>
</feature>
<evidence type="ECO:0000256" key="15">
    <source>
        <dbReference type="PIRSR" id="PIRSR605002-3"/>
    </source>
</evidence>
<keyword evidence="9 16" id="KW-0963">Cytoplasm</keyword>
<feature type="binding site" evidence="14">
    <location>
        <position position="19"/>
    </location>
    <ligand>
        <name>alpha-D-mannose 1-phosphate</name>
        <dbReference type="ChEBI" id="CHEBI:58409"/>
    </ligand>
</feature>